<feature type="transmembrane region" description="Helical" evidence="10">
    <location>
        <begin position="15"/>
        <end position="37"/>
    </location>
</feature>
<evidence type="ECO:0000256" key="6">
    <source>
        <dbReference type="ARBA" id="ARBA00022801"/>
    </source>
</evidence>
<dbReference type="Pfam" id="PF12792">
    <property type="entry name" value="CSS-motif"/>
    <property type="match status" value="1"/>
</dbReference>
<dbReference type="InterPro" id="IPR050706">
    <property type="entry name" value="Cyclic-di-GMP_PDE-like"/>
</dbReference>
<dbReference type="EMBL" id="VZDO01000008">
    <property type="protein sequence ID" value="KAB0679848.1"/>
    <property type="molecule type" value="Genomic_DNA"/>
</dbReference>
<comment type="caution">
    <text evidence="12">The sequence shown here is derived from an EMBL/GenBank/DDBJ whole genome shotgun (WGS) entry which is preliminary data.</text>
</comment>
<keyword evidence="7 10" id="KW-1133">Transmembrane helix</keyword>
<dbReference type="InterPro" id="IPR035919">
    <property type="entry name" value="EAL_sf"/>
</dbReference>
<accession>A0A7V7PPC0</accession>
<gene>
    <name evidence="12" type="ORF">F6X38_11530</name>
</gene>
<comment type="catalytic activity">
    <reaction evidence="9">
        <text>3',3'-c-di-GMP + H2O = 5'-phosphoguanylyl(3'-&gt;5')guanosine + H(+)</text>
        <dbReference type="Rhea" id="RHEA:24902"/>
        <dbReference type="ChEBI" id="CHEBI:15377"/>
        <dbReference type="ChEBI" id="CHEBI:15378"/>
        <dbReference type="ChEBI" id="CHEBI:58754"/>
        <dbReference type="ChEBI" id="CHEBI:58805"/>
        <dbReference type="EC" id="3.1.4.52"/>
    </reaction>
</comment>
<evidence type="ECO:0000256" key="10">
    <source>
        <dbReference type="SAM" id="Phobius"/>
    </source>
</evidence>
<dbReference type="GO" id="GO:0071111">
    <property type="term" value="F:cyclic-guanylate-specific phosphodiesterase activity"/>
    <property type="evidence" value="ECO:0007669"/>
    <property type="project" value="UniProtKB-EC"/>
</dbReference>
<name>A0A7V7PPC0_9HYPH</name>
<keyword evidence="5 10" id="KW-0812">Transmembrane</keyword>
<dbReference type="SMART" id="SM00052">
    <property type="entry name" value="EAL"/>
    <property type="match status" value="1"/>
</dbReference>
<reference evidence="12 13" key="1">
    <citation type="submission" date="2019-09" db="EMBL/GenBank/DDBJ databases">
        <title>YIM 132180 draft genome.</title>
        <authorList>
            <person name="Zhang K."/>
        </authorList>
    </citation>
    <scope>NUCLEOTIDE SEQUENCE [LARGE SCALE GENOMIC DNA]</scope>
    <source>
        <strain evidence="12 13">YIM 132180</strain>
    </source>
</reference>
<dbReference type="Proteomes" id="UP000432089">
    <property type="component" value="Unassembled WGS sequence"/>
</dbReference>
<keyword evidence="3" id="KW-1003">Cell membrane</keyword>
<dbReference type="PANTHER" id="PTHR33121">
    <property type="entry name" value="CYCLIC DI-GMP PHOSPHODIESTERASE PDEF"/>
    <property type="match status" value="1"/>
</dbReference>
<protein>
    <recommendedName>
        <fullName evidence="2">cyclic-guanylate-specific phosphodiesterase</fullName>
        <ecNumber evidence="2">3.1.4.52</ecNumber>
    </recommendedName>
</protein>
<evidence type="ECO:0000256" key="9">
    <source>
        <dbReference type="ARBA" id="ARBA00034290"/>
    </source>
</evidence>
<dbReference type="RefSeq" id="WP_150969968.1">
    <property type="nucleotide sequence ID" value="NZ_VZDO01000008.1"/>
</dbReference>
<keyword evidence="13" id="KW-1185">Reference proteome</keyword>
<evidence type="ECO:0000256" key="2">
    <source>
        <dbReference type="ARBA" id="ARBA00012282"/>
    </source>
</evidence>
<dbReference type="AlphaFoldDB" id="A0A7V7PPC0"/>
<dbReference type="EC" id="3.1.4.52" evidence="2"/>
<comment type="subcellular location">
    <subcellularLocation>
        <location evidence="1">Cell membrane</location>
        <topology evidence="1">Multi-pass membrane protein</topology>
    </subcellularLocation>
</comment>
<dbReference type="PROSITE" id="PS50883">
    <property type="entry name" value="EAL"/>
    <property type="match status" value="1"/>
</dbReference>
<dbReference type="SUPFAM" id="SSF141868">
    <property type="entry name" value="EAL domain-like"/>
    <property type="match status" value="1"/>
</dbReference>
<evidence type="ECO:0000256" key="8">
    <source>
        <dbReference type="ARBA" id="ARBA00023136"/>
    </source>
</evidence>
<dbReference type="InterPro" id="IPR001633">
    <property type="entry name" value="EAL_dom"/>
</dbReference>
<evidence type="ECO:0000256" key="7">
    <source>
        <dbReference type="ARBA" id="ARBA00022989"/>
    </source>
</evidence>
<organism evidence="12 13">
    <name type="scientific">Plantimonas leprariae</name>
    <dbReference type="NCBI Taxonomy" id="2615207"/>
    <lineage>
        <taxon>Bacteria</taxon>
        <taxon>Pseudomonadati</taxon>
        <taxon>Pseudomonadota</taxon>
        <taxon>Alphaproteobacteria</taxon>
        <taxon>Hyphomicrobiales</taxon>
        <taxon>Aurantimonadaceae</taxon>
        <taxon>Plantimonas</taxon>
    </lineage>
</organism>
<evidence type="ECO:0000313" key="12">
    <source>
        <dbReference type="EMBL" id="KAB0679848.1"/>
    </source>
</evidence>
<dbReference type="InterPro" id="IPR024744">
    <property type="entry name" value="CSS-motif_dom"/>
</dbReference>
<evidence type="ECO:0000256" key="5">
    <source>
        <dbReference type="ARBA" id="ARBA00022692"/>
    </source>
</evidence>
<keyword evidence="8 10" id="KW-0472">Membrane</keyword>
<feature type="transmembrane region" description="Helical" evidence="10">
    <location>
        <begin position="253"/>
        <end position="274"/>
    </location>
</feature>
<evidence type="ECO:0000256" key="1">
    <source>
        <dbReference type="ARBA" id="ARBA00004651"/>
    </source>
</evidence>
<evidence type="ECO:0000259" key="11">
    <source>
        <dbReference type="PROSITE" id="PS50883"/>
    </source>
</evidence>
<keyword evidence="4" id="KW-0973">c-di-GMP</keyword>
<dbReference type="Gene3D" id="3.20.20.450">
    <property type="entry name" value="EAL domain"/>
    <property type="match status" value="1"/>
</dbReference>
<dbReference type="Pfam" id="PF00563">
    <property type="entry name" value="EAL"/>
    <property type="match status" value="1"/>
</dbReference>
<dbReference type="GO" id="GO:0005886">
    <property type="term" value="C:plasma membrane"/>
    <property type="evidence" value="ECO:0007669"/>
    <property type="project" value="UniProtKB-SubCell"/>
</dbReference>
<feature type="domain" description="EAL" evidence="11">
    <location>
        <begin position="277"/>
        <end position="528"/>
    </location>
</feature>
<keyword evidence="6" id="KW-0378">Hydrolase</keyword>
<proteinExistence type="predicted"/>
<sequence>MVKLVNAVMLERRSWLVRLVLSALSFGVFLSLALFFARQELVRSIESAGHDAVGRLTALDAKVDGALDELRAQLTTTPCTPEFRAQLRRFAYRPDGLNEFMFAPKGAIECSVSTGRFDPSIDLGTPDILPSDAAGSAVWLQLDLKSIGLDGLSGSIVLRDAVAVVVPKEQSEIATETPDWLSLEIMRRDSRGNWWHRSGDRGLYGAVLAATGPNRSGFDGLFRRMVCDASGSYCVAGIADPWRLAASQKAATLLAVVVLLVVSHLAADVLRAWVKRYCSFENRFRRHLSADSIICSYQPVMDLRTGRVTGCEVLARWRDVDGSIVFPDRFIPLVERHGLTLAFTRAIVEKAMNELSQALPDDARLHVAFNVFPVDLSDKRLPDVFRCCQSMSPRFSIIAEIVESAAFVACEARAQIEALRRADVQVYLDDFGAGYSNIQNLASLPIEGVKLDRAFAMAPDDSLMARMLAHAIELIHVSGRVIVVEGVETAGRLASLRALGSAVERVQGYHISRPLPIDDFAVFMASESQRPASLPHAA</sequence>
<evidence type="ECO:0000256" key="3">
    <source>
        <dbReference type="ARBA" id="ARBA00022475"/>
    </source>
</evidence>
<evidence type="ECO:0000313" key="13">
    <source>
        <dbReference type="Proteomes" id="UP000432089"/>
    </source>
</evidence>
<dbReference type="CDD" id="cd01948">
    <property type="entry name" value="EAL"/>
    <property type="match status" value="1"/>
</dbReference>
<evidence type="ECO:0000256" key="4">
    <source>
        <dbReference type="ARBA" id="ARBA00022636"/>
    </source>
</evidence>
<dbReference type="PANTHER" id="PTHR33121:SF79">
    <property type="entry name" value="CYCLIC DI-GMP PHOSPHODIESTERASE PDED-RELATED"/>
    <property type="match status" value="1"/>
</dbReference>